<keyword evidence="4" id="KW-0057">Aromatic amino acid biosynthesis</keyword>
<dbReference type="NCBIfam" id="NF004852">
    <property type="entry name" value="PRK06203.1"/>
    <property type="match status" value="1"/>
</dbReference>
<dbReference type="Gene3D" id="1.20.1090.10">
    <property type="entry name" value="Dehydroquinate synthase-like - alpha domain"/>
    <property type="match status" value="1"/>
</dbReference>
<dbReference type="GO" id="GO:0009073">
    <property type="term" value="P:aromatic amino acid family biosynthetic process"/>
    <property type="evidence" value="ECO:0007669"/>
    <property type="project" value="UniProtKB-KW"/>
</dbReference>
<dbReference type="AlphaFoldDB" id="A0A081PI23"/>
<keyword evidence="9" id="KW-1185">Reference proteome</keyword>
<feature type="domain" description="3-dehydroquinate synthase C-terminal" evidence="7">
    <location>
        <begin position="196"/>
        <end position="315"/>
    </location>
</feature>
<accession>A0A081PI23</accession>
<evidence type="ECO:0000256" key="4">
    <source>
        <dbReference type="ARBA" id="ARBA00023141"/>
    </source>
</evidence>
<reference evidence="8 9" key="1">
    <citation type="journal article" date="1992" name="Int. J. Syst. Bacteriol.">
        <title>Sphingobacterium antarcticus sp. nov. a Psychrotrophic Bacterium from the Soils of Schirmacher Oasis, Antarctica.</title>
        <authorList>
            <person name="Shivaji S."/>
            <person name="Ray M.K."/>
            <person name="Rao N.S."/>
            <person name="Saiserr L."/>
            <person name="Jagannadham M.V."/>
            <person name="Kumar G.S."/>
            <person name="Reddy G."/>
            <person name="Bhargava P.M."/>
        </authorList>
    </citation>
    <scope>NUCLEOTIDE SEQUENCE [LARGE SCALE GENOMIC DNA]</scope>
    <source>
        <strain evidence="8 9">4BY</strain>
    </source>
</reference>
<dbReference type="PANTHER" id="PTHR43622">
    <property type="entry name" value="3-DEHYDROQUINATE SYNTHASE"/>
    <property type="match status" value="1"/>
</dbReference>
<dbReference type="EMBL" id="JNFF01000045">
    <property type="protein sequence ID" value="KEQ30346.1"/>
    <property type="molecule type" value="Genomic_DNA"/>
</dbReference>
<dbReference type="EC" id="4.2.3.4" evidence="8"/>
<name>A0A081PI23_9SPHI</name>
<organism evidence="8 9">
    <name type="scientific">Pedobacter antarcticus 4BY</name>
    <dbReference type="NCBI Taxonomy" id="1358423"/>
    <lineage>
        <taxon>Bacteria</taxon>
        <taxon>Pseudomonadati</taxon>
        <taxon>Bacteroidota</taxon>
        <taxon>Sphingobacteriia</taxon>
        <taxon>Sphingobacteriales</taxon>
        <taxon>Sphingobacteriaceae</taxon>
        <taxon>Pedobacter</taxon>
    </lineage>
</organism>
<dbReference type="Pfam" id="PF24621">
    <property type="entry name" value="DHQS_C"/>
    <property type="match status" value="1"/>
</dbReference>
<dbReference type="SUPFAM" id="SSF56796">
    <property type="entry name" value="Dehydroquinate synthase-like"/>
    <property type="match status" value="1"/>
</dbReference>
<evidence type="ECO:0000313" key="8">
    <source>
        <dbReference type="EMBL" id="KEQ30346.1"/>
    </source>
</evidence>
<sequence length="388" mass="42926">MEYLEQSFSVKFDYKVFFTTSLFKPDNFTLANFILSVPAKIRRKILFVVDEGVAIAHPDLKASIKEYFKVYQEIQLVEDILIIPGGEAAKNNPELFEKLIAAVDTYGIDRHSYIAAIGGGAVLDLVGYAAAVSHRGVKHIRIPTTVLSQNDSGVGVKNGINFKGKKNFTGTFSPPAAVFNDAEFLLSLTDRDYYAGISEAVKVALIKDEAFFEWLEAHASSLAERNSKQMNVLIKRCAALHLAHISSADPFEMGSSRPLDFGHWAAHKIEQLSHFSILHGEAVAMGIALDSTYSYLIGLITEEKLQRILNVLQVFFELTHPLIQIQDLNAPVLKGLAEFQEHLGGELTITLLSDIGKGQEVHQIDSDLLIAASNYVMEFTRQPQSLSL</sequence>
<dbReference type="RefSeq" id="WP_037439963.1">
    <property type="nucleotide sequence ID" value="NZ_JNFF01000045.1"/>
</dbReference>
<evidence type="ECO:0000256" key="3">
    <source>
        <dbReference type="ARBA" id="ARBA00023027"/>
    </source>
</evidence>
<evidence type="ECO:0000256" key="2">
    <source>
        <dbReference type="ARBA" id="ARBA00022605"/>
    </source>
</evidence>
<comment type="caution">
    <text evidence="8">The sequence shown here is derived from an EMBL/GenBank/DDBJ whole genome shotgun (WGS) entry which is preliminary data.</text>
</comment>
<dbReference type="GO" id="GO:0008652">
    <property type="term" value="P:amino acid biosynthetic process"/>
    <property type="evidence" value="ECO:0007669"/>
    <property type="project" value="UniProtKB-KW"/>
</dbReference>
<evidence type="ECO:0000313" key="9">
    <source>
        <dbReference type="Proteomes" id="UP000028007"/>
    </source>
</evidence>
<proteinExistence type="predicted"/>
<dbReference type="Proteomes" id="UP000028007">
    <property type="component" value="Unassembled WGS sequence"/>
</dbReference>
<feature type="domain" description="3-dehydroquinate synthase N-terminal" evidence="6">
    <location>
        <begin position="81"/>
        <end position="193"/>
    </location>
</feature>
<dbReference type="InterPro" id="IPR030960">
    <property type="entry name" value="DHQS/DOIS_N"/>
</dbReference>
<protein>
    <submittedName>
        <fullName evidence="8">3-dehydroquinate synthase</fullName>
        <ecNumber evidence="8">4.2.3.4</ecNumber>
    </submittedName>
</protein>
<evidence type="ECO:0000256" key="1">
    <source>
        <dbReference type="ARBA" id="ARBA00001911"/>
    </source>
</evidence>
<dbReference type="PANTHER" id="PTHR43622:SF7">
    <property type="entry name" value="3-DEHYDROQUINATE SYNTHASE, CHLOROPLASTIC"/>
    <property type="match status" value="1"/>
</dbReference>
<dbReference type="Gene3D" id="3.40.50.1970">
    <property type="match status" value="1"/>
</dbReference>
<evidence type="ECO:0000259" key="7">
    <source>
        <dbReference type="Pfam" id="PF24621"/>
    </source>
</evidence>
<comment type="cofactor">
    <cofactor evidence="1">
        <name>NAD(+)</name>
        <dbReference type="ChEBI" id="CHEBI:57540"/>
    </cofactor>
</comment>
<evidence type="ECO:0000259" key="6">
    <source>
        <dbReference type="Pfam" id="PF01761"/>
    </source>
</evidence>
<dbReference type="InterPro" id="IPR056179">
    <property type="entry name" value="DHQS_C"/>
</dbReference>
<dbReference type="CDD" id="cd08198">
    <property type="entry name" value="DHQS-like"/>
    <property type="match status" value="1"/>
</dbReference>
<keyword evidence="5 8" id="KW-0456">Lyase</keyword>
<dbReference type="InterPro" id="IPR050071">
    <property type="entry name" value="Dehydroquinate_synthase"/>
</dbReference>
<keyword evidence="3" id="KW-0520">NAD</keyword>
<keyword evidence="2" id="KW-0028">Amino-acid biosynthesis</keyword>
<dbReference type="OrthoDB" id="9806583at2"/>
<dbReference type="Pfam" id="PF01761">
    <property type="entry name" value="DHQ_synthase"/>
    <property type="match status" value="1"/>
</dbReference>
<gene>
    <name evidence="8" type="primary">aroB</name>
    <name evidence="8" type="ORF">N180_14620</name>
</gene>
<evidence type="ECO:0000256" key="5">
    <source>
        <dbReference type="ARBA" id="ARBA00023239"/>
    </source>
</evidence>
<dbReference type="GO" id="GO:0003856">
    <property type="term" value="F:3-dehydroquinate synthase activity"/>
    <property type="evidence" value="ECO:0007669"/>
    <property type="project" value="UniProtKB-EC"/>
</dbReference>
<dbReference type="eggNOG" id="COG0337">
    <property type="taxonomic scope" value="Bacteria"/>
</dbReference>